<evidence type="ECO:0000256" key="1">
    <source>
        <dbReference type="SAM" id="Phobius"/>
    </source>
</evidence>
<keyword evidence="1" id="KW-0812">Transmembrane</keyword>
<gene>
    <name evidence="2" type="ORF">PY650_14060</name>
</gene>
<evidence type="ECO:0000313" key="3">
    <source>
        <dbReference type="Proteomes" id="UP001172630"/>
    </source>
</evidence>
<dbReference type="RefSeq" id="WP_285879911.1">
    <property type="nucleotide sequence ID" value="NZ_JARFYN010000015.1"/>
</dbReference>
<reference evidence="2" key="1">
    <citation type="submission" date="2023-06" db="EMBL/GenBank/DDBJ databases">
        <title>Phylogenetic Diversity of Rhizobium strains.</title>
        <authorList>
            <person name="Moura F.T."/>
            <person name="Helene L.C.F."/>
            <person name="Hungria M."/>
        </authorList>
    </citation>
    <scope>NUCLEOTIDE SEQUENCE</scope>
    <source>
        <strain evidence="2">CCGE524</strain>
    </source>
</reference>
<proteinExistence type="predicted"/>
<dbReference type="Proteomes" id="UP001172630">
    <property type="component" value="Unassembled WGS sequence"/>
</dbReference>
<protein>
    <recommendedName>
        <fullName evidence="4">Transmembrane protein</fullName>
    </recommendedName>
</protein>
<name>A0ABT7KDS6_9HYPH</name>
<keyword evidence="1" id="KW-0472">Membrane</keyword>
<evidence type="ECO:0008006" key="4">
    <source>
        <dbReference type="Google" id="ProtNLM"/>
    </source>
</evidence>
<sequence>MARLTHPPHVFVRGIALPRPAILLSVFCLICALGLPAKAEAHSGSLSGSHTGIPIPSLSHGEMAVIVPYYGRIIALASSASDTDESFRRVLNFAQIQRAYCLWGIMPGSVGDEDSPFNECSHAYLAAAKMALLQMRTMKNEMVPAGDLVSEIDGALVRNNLSLILCRFSEEGFNTADLIRPRLTGIFLHVKSLAATLLALMTAGAALWWTARLLRTKPDTVN</sequence>
<keyword evidence="1" id="KW-1133">Transmembrane helix</keyword>
<dbReference type="EMBL" id="JARFYN010000015">
    <property type="protein sequence ID" value="MDL2406767.1"/>
    <property type="molecule type" value="Genomic_DNA"/>
</dbReference>
<keyword evidence="3" id="KW-1185">Reference proteome</keyword>
<accession>A0ABT7KDS6</accession>
<feature type="transmembrane region" description="Helical" evidence="1">
    <location>
        <begin position="186"/>
        <end position="209"/>
    </location>
</feature>
<evidence type="ECO:0000313" key="2">
    <source>
        <dbReference type="EMBL" id="MDL2406767.1"/>
    </source>
</evidence>
<organism evidence="2 3">
    <name type="scientific">Rhizobium calliandrae</name>
    <dbReference type="NCBI Taxonomy" id="1312182"/>
    <lineage>
        <taxon>Bacteria</taxon>
        <taxon>Pseudomonadati</taxon>
        <taxon>Pseudomonadota</taxon>
        <taxon>Alphaproteobacteria</taxon>
        <taxon>Hyphomicrobiales</taxon>
        <taxon>Rhizobiaceae</taxon>
        <taxon>Rhizobium/Agrobacterium group</taxon>
        <taxon>Rhizobium</taxon>
    </lineage>
</organism>
<comment type="caution">
    <text evidence="2">The sequence shown here is derived from an EMBL/GenBank/DDBJ whole genome shotgun (WGS) entry which is preliminary data.</text>
</comment>